<feature type="region of interest" description="Disordered" evidence="1">
    <location>
        <begin position="84"/>
        <end position="111"/>
    </location>
</feature>
<name>A0ABX1U113_9PROT</name>
<evidence type="ECO:0000256" key="1">
    <source>
        <dbReference type="SAM" id="MobiDB-lite"/>
    </source>
</evidence>
<sequence length="111" mass="12021">MTTFVKGRTVETAEPVVVVDAGLSVGTHRFQLVVVSNNGRRSAPEAVDVVVSRRLVVETPPRPTLFRPPLPGWTAILTPVVRPTRAPAEARKARARKPAKPAKPAKPRSET</sequence>
<gene>
    <name evidence="2" type="ORF">E4Q23_17730</name>
</gene>
<accession>A0ABX1U113</accession>
<evidence type="ECO:0000313" key="3">
    <source>
        <dbReference type="Proteomes" id="UP000749010"/>
    </source>
</evidence>
<protein>
    <submittedName>
        <fullName evidence="2">Uncharacterized protein</fullName>
    </submittedName>
</protein>
<reference evidence="2 3" key="1">
    <citation type="submission" date="2019-03" db="EMBL/GenBank/DDBJ databases">
        <title>Metabolic reconstructions from genomes of highly enriched 'Candidatus Accumulibacter' and 'Candidatus Competibacter' bioreactor populations.</title>
        <authorList>
            <person name="Annavajhala M.K."/>
            <person name="Welles L."/>
            <person name="Abbas B."/>
            <person name="Sorokin D."/>
            <person name="Park H."/>
            <person name="Van Loosdrecht M."/>
            <person name="Chandran K."/>
        </authorList>
    </citation>
    <scope>NUCLEOTIDE SEQUENCE [LARGE SCALE GENOMIC DNA]</scope>
    <source>
        <strain evidence="2 3">SBR_S</strain>
    </source>
</reference>
<organism evidence="2 3">
    <name type="scientific">Candidatus Accumulibacter phosphatis</name>
    <dbReference type="NCBI Taxonomy" id="327160"/>
    <lineage>
        <taxon>Bacteria</taxon>
        <taxon>Pseudomonadati</taxon>
        <taxon>Pseudomonadota</taxon>
        <taxon>Betaproteobacteria</taxon>
        <taxon>Candidatus Accumulibacter</taxon>
    </lineage>
</organism>
<evidence type="ECO:0000313" key="2">
    <source>
        <dbReference type="EMBL" id="NMQ29443.1"/>
    </source>
</evidence>
<keyword evidence="3" id="KW-1185">Reference proteome</keyword>
<dbReference type="RefSeq" id="WP_169067900.1">
    <property type="nucleotide sequence ID" value="NZ_SPMY01000055.1"/>
</dbReference>
<dbReference type="EMBL" id="SPMY01000055">
    <property type="protein sequence ID" value="NMQ29443.1"/>
    <property type="molecule type" value="Genomic_DNA"/>
</dbReference>
<proteinExistence type="predicted"/>
<comment type="caution">
    <text evidence="2">The sequence shown here is derived from an EMBL/GenBank/DDBJ whole genome shotgun (WGS) entry which is preliminary data.</text>
</comment>
<feature type="compositionally biased region" description="Basic residues" evidence="1">
    <location>
        <begin position="93"/>
        <end position="111"/>
    </location>
</feature>
<dbReference type="Proteomes" id="UP000749010">
    <property type="component" value="Unassembled WGS sequence"/>
</dbReference>